<dbReference type="Pfam" id="PF01555">
    <property type="entry name" value="N6_N4_Mtase"/>
    <property type="match status" value="1"/>
</dbReference>
<reference evidence="7 8" key="1">
    <citation type="journal article" date="2014" name="Genome Announc.">
        <title>Genome Sequence of Youngiibacter fragilis, the Type Strain of the Genus Youngiibacter.</title>
        <authorList>
            <person name="Wawrik C.B."/>
            <person name="Callaghan A.V."/>
            <person name="Stamps B.W."/>
            <person name="Wawrik B."/>
        </authorList>
    </citation>
    <scope>NUCLEOTIDE SEQUENCE [LARGE SCALE GENOMIC DNA]</scope>
    <source>
        <strain evidence="7 8">232.1</strain>
    </source>
</reference>
<evidence type="ECO:0000256" key="4">
    <source>
        <dbReference type="ARBA" id="ARBA00022691"/>
    </source>
</evidence>
<dbReference type="PRINTS" id="PR00506">
    <property type="entry name" value="D21N6MTFRASE"/>
</dbReference>
<keyword evidence="5" id="KW-0680">Restriction system</keyword>
<accession>V7I556</accession>
<gene>
    <name evidence="7" type="ORF">T472_0208885</name>
</gene>
<dbReference type="GO" id="GO:0032259">
    <property type="term" value="P:methylation"/>
    <property type="evidence" value="ECO:0007669"/>
    <property type="project" value="UniProtKB-KW"/>
</dbReference>
<sequence length="816" mass="92349">MAAINDLLRQIPDTSLRSRLEQEFVRLSKNKKFGLVFEEHIPECTPLYDVAIKSGSTVALKTGRINDNYVVVNLNGDTALCRHKATGETMTIPLTELVSVAQFGEPIFPMLQPIAAVENAPESKLWHTLIEADNYHALQLLEYLYPKQVDCIYIDPPYNTGSRDWKYNNDYVDSADSWRHSKWMSMMQKRLRIAKRVLNPDTGVLIVTIDQNEVHHLRCLLDEMYPESTIQMVTIVINPKGVASGKFARVEEYAFFCFMPQAKMSKLEDSMLGEKITNNKVRWSVLLRSGTDAQREDSKNQFYPILVDSKRHRVVKALDFLPLPQHPDLEAKIDGYDVAWPIRTDNSEGRWMVSSSTLNGLIEKGFVTLGGYDKKRKTWAVRYLSEKTRSQIDNGKISVIGYDEIKNIVDVEYVSDRTQEVRTVWSRALHNAGTYGSEALSKLLGHTNSFSFPKSLYAVHDTLSTIVKDNPSALIVDFFAGSGTTLHAVNLLNAEDNGSRRCILVTNNEVSDTESKALQKIGYQPGDPEWEEHGICRAVTWPRTEYSILGKRSDGVSLTGEYFTNQTVTKKENRSFYQLGFVDNPSGLPHSVKKQIVSVLRSKDGKTQLPQTLVKPDSKFIVSEKHSASILFDADNADEWLDALQDQDQITDFYIVVKDATVFNDIKAQVSELLGNIDVTSQVKRSMSDGFYANAEYFKLGFLDKNSVSLGKQFREILPLLWLKSGAIGQRPEITADDEPEMLILPQNGFAILVDETKYAEFVDKLSEEDDITMVYFVTNSEAAFREMTAGIKANNTYQLYRDYIDNFVLGSRRDS</sequence>
<dbReference type="SUPFAM" id="SSF53335">
    <property type="entry name" value="S-adenosyl-L-methionine-dependent methyltransferases"/>
    <property type="match status" value="1"/>
</dbReference>
<evidence type="ECO:0000313" key="8">
    <source>
        <dbReference type="Proteomes" id="UP000017747"/>
    </source>
</evidence>
<dbReference type="PATRIC" id="fig|994573.3.peg.1643"/>
<dbReference type="EMBL" id="AXUN02000168">
    <property type="protein sequence ID" value="ETA81013.1"/>
    <property type="molecule type" value="Genomic_DNA"/>
</dbReference>
<keyword evidence="3" id="KW-0808">Transferase</keyword>
<dbReference type="RefSeq" id="WP_023388547.1">
    <property type="nucleotide sequence ID" value="NZ_AXUN02000168.1"/>
</dbReference>
<dbReference type="Gene3D" id="3.40.50.150">
    <property type="entry name" value="Vaccinia Virus protein VP39"/>
    <property type="match status" value="1"/>
</dbReference>
<evidence type="ECO:0000256" key="3">
    <source>
        <dbReference type="ARBA" id="ARBA00022679"/>
    </source>
</evidence>
<dbReference type="OrthoDB" id="9800801at2"/>
<dbReference type="InterPro" id="IPR002941">
    <property type="entry name" value="DNA_methylase_N4/N6"/>
</dbReference>
<evidence type="ECO:0000259" key="6">
    <source>
        <dbReference type="Pfam" id="PF01555"/>
    </source>
</evidence>
<dbReference type="GO" id="GO:0008170">
    <property type="term" value="F:N-methyltransferase activity"/>
    <property type="evidence" value="ECO:0007669"/>
    <property type="project" value="InterPro"/>
</dbReference>
<comment type="similarity">
    <text evidence="1">Belongs to the N(4)/N(6)-methyltransferase family.</text>
</comment>
<keyword evidence="8" id="KW-1185">Reference proteome</keyword>
<dbReference type="InterPro" id="IPR002052">
    <property type="entry name" value="DNA_methylase_N6_adenine_CS"/>
</dbReference>
<keyword evidence="2 7" id="KW-0489">Methyltransferase</keyword>
<dbReference type="Proteomes" id="UP000017747">
    <property type="component" value="Unassembled WGS sequence"/>
</dbReference>
<dbReference type="eggNOG" id="COG2189">
    <property type="taxonomic scope" value="Bacteria"/>
</dbReference>
<dbReference type="STRING" id="994573.T472_0208885"/>
<evidence type="ECO:0000256" key="2">
    <source>
        <dbReference type="ARBA" id="ARBA00022603"/>
    </source>
</evidence>
<organism evidence="7 8">
    <name type="scientific">Youngiibacter fragilis 232.1</name>
    <dbReference type="NCBI Taxonomy" id="994573"/>
    <lineage>
        <taxon>Bacteria</taxon>
        <taxon>Bacillati</taxon>
        <taxon>Bacillota</taxon>
        <taxon>Clostridia</taxon>
        <taxon>Eubacteriales</taxon>
        <taxon>Clostridiaceae</taxon>
        <taxon>Youngiibacter</taxon>
    </lineage>
</organism>
<dbReference type="PROSITE" id="PS00092">
    <property type="entry name" value="N6_MTASE"/>
    <property type="match status" value="1"/>
</dbReference>
<dbReference type="InterPro" id="IPR002295">
    <property type="entry name" value="N4/N6-MTase_EcoPI_Mod-like"/>
</dbReference>
<evidence type="ECO:0000256" key="5">
    <source>
        <dbReference type="ARBA" id="ARBA00022747"/>
    </source>
</evidence>
<name>V7I556_9CLOT</name>
<evidence type="ECO:0000313" key="7">
    <source>
        <dbReference type="EMBL" id="ETA81013.1"/>
    </source>
</evidence>
<keyword evidence="4" id="KW-0949">S-adenosyl-L-methionine</keyword>
<comment type="caution">
    <text evidence="7">The sequence shown here is derived from an EMBL/GenBank/DDBJ whole genome shotgun (WGS) entry which is preliminary data.</text>
</comment>
<feature type="domain" description="DNA methylase N-4/N-6" evidence="6">
    <location>
        <begin position="149"/>
        <end position="494"/>
    </location>
</feature>
<evidence type="ECO:0000256" key="1">
    <source>
        <dbReference type="ARBA" id="ARBA00006594"/>
    </source>
</evidence>
<dbReference type="GO" id="GO:0009307">
    <property type="term" value="P:DNA restriction-modification system"/>
    <property type="evidence" value="ECO:0007669"/>
    <property type="project" value="UniProtKB-KW"/>
</dbReference>
<dbReference type="AlphaFoldDB" id="V7I556"/>
<dbReference type="InterPro" id="IPR029063">
    <property type="entry name" value="SAM-dependent_MTases_sf"/>
</dbReference>
<dbReference type="REBASE" id="79703">
    <property type="entry name" value="M.Yfr2321ORF208885P"/>
</dbReference>
<proteinExistence type="inferred from homology"/>
<protein>
    <submittedName>
        <fullName evidence="7">DNA methylase</fullName>
    </submittedName>
</protein>
<dbReference type="GO" id="GO:0003677">
    <property type="term" value="F:DNA binding"/>
    <property type="evidence" value="ECO:0007669"/>
    <property type="project" value="InterPro"/>
</dbReference>